<comment type="caution">
    <text evidence="2">The sequence shown here is derived from an EMBL/GenBank/DDBJ whole genome shotgun (WGS) entry which is preliminary data.</text>
</comment>
<evidence type="ECO:0000313" key="2">
    <source>
        <dbReference type="EMBL" id="TWJ02206.1"/>
    </source>
</evidence>
<dbReference type="EMBL" id="VLLI01000003">
    <property type="protein sequence ID" value="TWJ02206.1"/>
    <property type="molecule type" value="Genomic_DNA"/>
</dbReference>
<accession>A0A562U8V6</accession>
<reference evidence="2 3" key="1">
    <citation type="submission" date="2019-07" db="EMBL/GenBank/DDBJ databases">
        <title>Genomic Encyclopedia of Archaeal and Bacterial Type Strains, Phase II (KMG-II): from individual species to whole genera.</title>
        <authorList>
            <person name="Goeker M."/>
        </authorList>
    </citation>
    <scope>NUCLEOTIDE SEQUENCE [LARGE SCALE GENOMIC DNA]</scope>
    <source>
        <strain evidence="2 3">ATCC BAA-1854</strain>
    </source>
</reference>
<proteinExistence type="predicted"/>
<dbReference type="Pfam" id="PF16444">
    <property type="entry name" value="DUF5041"/>
    <property type="match status" value="1"/>
</dbReference>
<keyword evidence="1" id="KW-0732">Signal</keyword>
<evidence type="ECO:0000256" key="1">
    <source>
        <dbReference type="SAM" id="SignalP"/>
    </source>
</evidence>
<gene>
    <name evidence="2" type="ORF">JN11_01177</name>
</gene>
<evidence type="ECO:0000313" key="3">
    <source>
        <dbReference type="Proteomes" id="UP000317010"/>
    </source>
</evidence>
<sequence>MKFFKLFLVIFLSVSNYLFAQEKETANQTLNYPVTLQNLSDALNLLNINVFNIGIPVEGQNKLRLFVYLDEYEKGGVEKKHEEIWSEIIGNGTPTGNDGKITLMIHKIDDIKFAVSIKTLGGMRVQLIDKAPQYNIEHKFELFKAQPLLPGKIIPVLLFGSMWHDPNLPADAVRFCMERQLNPDFSSEAFKLMTHYYIFSFEVKNI</sequence>
<dbReference type="OrthoDB" id="1086461at2"/>
<organism evidence="2 3">
    <name type="scientific">Mucilaginibacter frigoritolerans</name>
    <dbReference type="NCBI Taxonomy" id="652788"/>
    <lineage>
        <taxon>Bacteria</taxon>
        <taxon>Pseudomonadati</taxon>
        <taxon>Bacteroidota</taxon>
        <taxon>Sphingobacteriia</taxon>
        <taxon>Sphingobacteriales</taxon>
        <taxon>Sphingobacteriaceae</taxon>
        <taxon>Mucilaginibacter</taxon>
    </lineage>
</organism>
<feature type="signal peptide" evidence="1">
    <location>
        <begin position="1"/>
        <end position="20"/>
    </location>
</feature>
<feature type="chain" id="PRO_5022189072" evidence="1">
    <location>
        <begin position="21"/>
        <end position="206"/>
    </location>
</feature>
<dbReference type="Proteomes" id="UP000317010">
    <property type="component" value="Unassembled WGS sequence"/>
</dbReference>
<dbReference type="AlphaFoldDB" id="A0A562U8V6"/>
<keyword evidence="3" id="KW-1185">Reference proteome</keyword>
<dbReference type="InterPro" id="IPR032222">
    <property type="entry name" value="DUF5041"/>
</dbReference>
<protein>
    <submittedName>
        <fullName evidence="2">Uncharacterized protein DUF5041</fullName>
    </submittedName>
</protein>
<dbReference type="RefSeq" id="WP_144910548.1">
    <property type="nucleotide sequence ID" value="NZ_VLLI01000003.1"/>
</dbReference>
<name>A0A562U8V6_9SPHI</name>